<evidence type="ECO:0008006" key="3">
    <source>
        <dbReference type="Google" id="ProtNLM"/>
    </source>
</evidence>
<dbReference type="AlphaFoldDB" id="A0A1M5X8I7"/>
<evidence type="ECO:0000313" key="1">
    <source>
        <dbReference type="EMBL" id="SHH96145.1"/>
    </source>
</evidence>
<dbReference type="InterPro" id="IPR036255">
    <property type="entry name" value="YgfB-like_sf"/>
</dbReference>
<dbReference type="InterPro" id="IPR011978">
    <property type="entry name" value="YgfB-like"/>
</dbReference>
<dbReference type="Proteomes" id="UP000184608">
    <property type="component" value="Unassembled WGS sequence"/>
</dbReference>
<organism evidence="1 2">
    <name type="scientific">Vibrio aerogenes CECT 7868</name>
    <dbReference type="NCBI Taxonomy" id="1216006"/>
    <lineage>
        <taxon>Bacteria</taxon>
        <taxon>Pseudomonadati</taxon>
        <taxon>Pseudomonadota</taxon>
        <taxon>Gammaproteobacteria</taxon>
        <taxon>Vibrionales</taxon>
        <taxon>Vibrionaceae</taxon>
        <taxon>Vibrio</taxon>
    </lineage>
</organism>
<sequence>MTLNELITRTEQPEQLFTEAQTRGFVTALAASPYLISPQEWIPFLWGGAEIAPFSQASDLESYCEAVVQLWNQSHEALLTGSWHWPEGYETDHEQIVNQNVRDLCEGLLQGWQLTHDDWENLMPEDSENGALLGGVLLAVSMLYDPDTSLATLQDAGAEGLEQFEEIYTALPAMLAGLAQRGQALAEEEK</sequence>
<protein>
    <recommendedName>
        <fullName evidence="3">YecA family protein</fullName>
    </recommendedName>
</protein>
<dbReference type="Pfam" id="PF03695">
    <property type="entry name" value="UPF0149"/>
    <property type="match status" value="1"/>
</dbReference>
<evidence type="ECO:0000313" key="2">
    <source>
        <dbReference type="Proteomes" id="UP000184608"/>
    </source>
</evidence>
<dbReference type="OrthoDB" id="570299at2"/>
<dbReference type="EMBL" id="FQXZ01000009">
    <property type="protein sequence ID" value="SHH96145.1"/>
    <property type="molecule type" value="Genomic_DNA"/>
</dbReference>
<dbReference type="SUPFAM" id="SSF101327">
    <property type="entry name" value="YgfB-like"/>
    <property type="match status" value="1"/>
</dbReference>
<dbReference type="STRING" id="1216006.VA7868_01041"/>
<gene>
    <name evidence="1" type="ORF">VA7868_01041</name>
</gene>
<name>A0A1M5X8I7_9VIBR</name>
<accession>A0A1M5X8I7</accession>
<keyword evidence="2" id="KW-1185">Reference proteome</keyword>
<dbReference type="NCBIfam" id="TIGR02292">
    <property type="entry name" value="ygfB_yecA"/>
    <property type="match status" value="1"/>
</dbReference>
<proteinExistence type="predicted"/>
<reference evidence="1 2" key="1">
    <citation type="submission" date="2016-11" db="EMBL/GenBank/DDBJ databases">
        <authorList>
            <person name="Jaros S."/>
            <person name="Januszkiewicz K."/>
            <person name="Wedrychowicz H."/>
        </authorList>
    </citation>
    <scope>NUCLEOTIDE SEQUENCE [LARGE SCALE GENOMIC DNA]</scope>
    <source>
        <strain evidence="1 2">CECT 7868</strain>
    </source>
</reference>
<dbReference type="RefSeq" id="WP_073602803.1">
    <property type="nucleotide sequence ID" value="NZ_FQXZ01000009.1"/>
</dbReference>